<evidence type="ECO:0000313" key="2">
    <source>
        <dbReference type="Proteomes" id="UP000801492"/>
    </source>
</evidence>
<reference evidence="1" key="1">
    <citation type="submission" date="2019-08" db="EMBL/GenBank/DDBJ databases">
        <title>The genome of the North American firefly Photinus pyralis.</title>
        <authorList>
            <consortium name="Photinus pyralis genome working group"/>
            <person name="Fallon T.R."/>
            <person name="Sander Lower S.E."/>
            <person name="Weng J.-K."/>
        </authorList>
    </citation>
    <scope>NUCLEOTIDE SEQUENCE</scope>
    <source>
        <strain evidence="1">TRF0915ILg1</strain>
        <tissue evidence="1">Whole body</tissue>
    </source>
</reference>
<accession>A0A8K0G6P9</accession>
<proteinExistence type="predicted"/>
<evidence type="ECO:0000313" key="1">
    <source>
        <dbReference type="EMBL" id="KAF2888059.1"/>
    </source>
</evidence>
<gene>
    <name evidence="1" type="ORF">ILUMI_18115</name>
</gene>
<comment type="caution">
    <text evidence="1">The sequence shown here is derived from an EMBL/GenBank/DDBJ whole genome shotgun (WGS) entry which is preliminary data.</text>
</comment>
<dbReference type="Proteomes" id="UP000801492">
    <property type="component" value="Unassembled WGS sequence"/>
</dbReference>
<organism evidence="1 2">
    <name type="scientific">Ignelater luminosus</name>
    <name type="common">Cucubano</name>
    <name type="synonym">Pyrophorus luminosus</name>
    <dbReference type="NCBI Taxonomy" id="2038154"/>
    <lineage>
        <taxon>Eukaryota</taxon>
        <taxon>Metazoa</taxon>
        <taxon>Ecdysozoa</taxon>
        <taxon>Arthropoda</taxon>
        <taxon>Hexapoda</taxon>
        <taxon>Insecta</taxon>
        <taxon>Pterygota</taxon>
        <taxon>Neoptera</taxon>
        <taxon>Endopterygota</taxon>
        <taxon>Coleoptera</taxon>
        <taxon>Polyphaga</taxon>
        <taxon>Elateriformia</taxon>
        <taxon>Elateroidea</taxon>
        <taxon>Elateridae</taxon>
        <taxon>Agrypninae</taxon>
        <taxon>Pyrophorini</taxon>
        <taxon>Ignelater</taxon>
    </lineage>
</organism>
<keyword evidence="2" id="KW-1185">Reference proteome</keyword>
<protein>
    <submittedName>
        <fullName evidence="1">Uncharacterized protein</fullName>
    </submittedName>
</protein>
<dbReference type="EMBL" id="VTPC01080185">
    <property type="protein sequence ID" value="KAF2888059.1"/>
    <property type="molecule type" value="Genomic_DNA"/>
</dbReference>
<name>A0A8K0G6P9_IGNLU</name>
<dbReference type="AlphaFoldDB" id="A0A8K0G6P9"/>
<sequence>MTAKQINHGKQSMLLYLRLADLLVCLQEERLGRRIVDIQHLLYQLRILDSHDSKYNCSFKNLNFIREKRLGLSYVPK</sequence>